<feature type="compositionally biased region" description="Basic and acidic residues" evidence="1">
    <location>
        <begin position="443"/>
        <end position="452"/>
    </location>
</feature>
<sequence length="608" mass="68975">MTSKENTKIESRLPDLLDKFQQRLQKIDTLERKLEEKVAEKRTRALNILDELPTYRSSTLRLYITHTFEEAVEKETKVVSVETPPQIHPSIDNPFAPTPTPPPPQTKEIVVESNVNKWNTVIEGKLLVTDKDHQSAAAFERASKALALKDGGRVYQTQNDSESIDTSDMSLRERTATRFMHDREGEEHLIPVKFTHYFDRISVTFQSFQEDKAMAEMLSKKTPSKRNKKKNAKSPTPPPVLNKYTTNGQKTSLFWNRERAAAPGSGASKSFSMDTHAFHALYTEPCEEEGLENTVVATIRLHRRELKAKYKPSPTLCSSLLPFLMPKKTPLEHSETAPPEHNDVQIPTVLTMEEAVGAVEFYVRENKLWIRDPEGTMKINNDDKLEQLFGVKEMTMGELERLFLSRGLLVPCILGTPGDSPVVFKYVLTKDKATNAKDAATSNHKESEDKLDQPIPKRRRVDDKMDNSAHSAVSDNEFIPNLLTCDISVDVAHLYHSQCREILRRVKIREYDYASCRTKALRTVEHTKASEDTVKDRLENIVRQRGLTTGHQPLLAVLAKESPEGSETRIAAHLDMKTALLVEKLEDHVEKASACWEIVNKCRGVVDK</sequence>
<keyword evidence="4" id="KW-1185">Reference proteome</keyword>
<feature type="compositionally biased region" description="Basic residues" evidence="1">
    <location>
        <begin position="222"/>
        <end position="232"/>
    </location>
</feature>
<gene>
    <name evidence="3" type="ORF">CTEN210_02057</name>
</gene>
<accession>A0AAD3CH84</accession>
<comment type="caution">
    <text evidence="3">The sequence shown here is derived from an EMBL/GenBank/DDBJ whole genome shotgun (WGS) entry which is preliminary data.</text>
</comment>
<feature type="region of interest" description="Disordered" evidence="1">
    <location>
        <begin position="435"/>
        <end position="469"/>
    </location>
</feature>
<organism evidence="3 4">
    <name type="scientific">Chaetoceros tenuissimus</name>
    <dbReference type="NCBI Taxonomy" id="426638"/>
    <lineage>
        <taxon>Eukaryota</taxon>
        <taxon>Sar</taxon>
        <taxon>Stramenopiles</taxon>
        <taxon>Ochrophyta</taxon>
        <taxon>Bacillariophyta</taxon>
        <taxon>Coscinodiscophyceae</taxon>
        <taxon>Chaetocerotophycidae</taxon>
        <taxon>Chaetocerotales</taxon>
        <taxon>Chaetocerotaceae</taxon>
        <taxon>Chaetoceros</taxon>
    </lineage>
</organism>
<dbReference type="Gene3D" id="1.10.245.10">
    <property type="entry name" value="SWIB/MDM2 domain"/>
    <property type="match status" value="1"/>
</dbReference>
<dbReference type="SUPFAM" id="SSF47592">
    <property type="entry name" value="SWIB/MDM2 domain"/>
    <property type="match status" value="1"/>
</dbReference>
<dbReference type="InterPro" id="IPR003121">
    <property type="entry name" value="SWIB_MDM2_domain"/>
</dbReference>
<name>A0AAD3CH84_9STRA</name>
<protein>
    <recommendedName>
        <fullName evidence="2">DM2 domain-containing protein</fullName>
    </recommendedName>
</protein>
<feature type="region of interest" description="Disordered" evidence="1">
    <location>
        <begin position="84"/>
        <end position="103"/>
    </location>
</feature>
<proteinExistence type="predicted"/>
<evidence type="ECO:0000259" key="2">
    <source>
        <dbReference type="Pfam" id="PF02201"/>
    </source>
</evidence>
<dbReference type="InterPro" id="IPR036885">
    <property type="entry name" value="SWIB_MDM2_dom_sf"/>
</dbReference>
<dbReference type="Pfam" id="PF02201">
    <property type="entry name" value="SWIB"/>
    <property type="match status" value="1"/>
</dbReference>
<evidence type="ECO:0000313" key="3">
    <source>
        <dbReference type="EMBL" id="GFH45583.1"/>
    </source>
</evidence>
<feature type="region of interest" description="Disordered" evidence="1">
    <location>
        <begin position="217"/>
        <end position="246"/>
    </location>
</feature>
<feature type="domain" description="DM2" evidence="2">
    <location>
        <begin position="350"/>
        <end position="402"/>
    </location>
</feature>
<dbReference type="EMBL" id="BLLK01000020">
    <property type="protein sequence ID" value="GFH45583.1"/>
    <property type="molecule type" value="Genomic_DNA"/>
</dbReference>
<dbReference type="Proteomes" id="UP001054902">
    <property type="component" value="Unassembled WGS sequence"/>
</dbReference>
<reference evidence="3 4" key="1">
    <citation type="journal article" date="2021" name="Sci. Rep.">
        <title>The genome of the diatom Chaetoceros tenuissimus carries an ancient integrated fragment of an extant virus.</title>
        <authorList>
            <person name="Hongo Y."/>
            <person name="Kimura K."/>
            <person name="Takaki Y."/>
            <person name="Yoshida Y."/>
            <person name="Baba S."/>
            <person name="Kobayashi G."/>
            <person name="Nagasaki K."/>
            <person name="Hano T."/>
            <person name="Tomaru Y."/>
        </authorList>
    </citation>
    <scope>NUCLEOTIDE SEQUENCE [LARGE SCALE GENOMIC DNA]</scope>
    <source>
        <strain evidence="3 4">NIES-3715</strain>
    </source>
</reference>
<dbReference type="AlphaFoldDB" id="A0AAD3CH84"/>
<evidence type="ECO:0000256" key="1">
    <source>
        <dbReference type="SAM" id="MobiDB-lite"/>
    </source>
</evidence>
<evidence type="ECO:0000313" key="4">
    <source>
        <dbReference type="Proteomes" id="UP001054902"/>
    </source>
</evidence>